<dbReference type="Proteomes" id="UP000276133">
    <property type="component" value="Unassembled WGS sequence"/>
</dbReference>
<comment type="caution">
    <text evidence="1">The sequence shown here is derived from an EMBL/GenBank/DDBJ whole genome shotgun (WGS) entry which is preliminary data.</text>
</comment>
<protein>
    <submittedName>
        <fullName evidence="1">Uncharacterized protein</fullName>
    </submittedName>
</protein>
<dbReference type="AlphaFoldDB" id="A0A3M7SXP3"/>
<organism evidence="1 2">
    <name type="scientific">Brachionus plicatilis</name>
    <name type="common">Marine rotifer</name>
    <name type="synonym">Brachionus muelleri</name>
    <dbReference type="NCBI Taxonomy" id="10195"/>
    <lineage>
        <taxon>Eukaryota</taxon>
        <taxon>Metazoa</taxon>
        <taxon>Spiralia</taxon>
        <taxon>Gnathifera</taxon>
        <taxon>Rotifera</taxon>
        <taxon>Eurotatoria</taxon>
        <taxon>Monogononta</taxon>
        <taxon>Pseudotrocha</taxon>
        <taxon>Ploima</taxon>
        <taxon>Brachionidae</taxon>
        <taxon>Brachionus</taxon>
    </lineage>
</organism>
<evidence type="ECO:0000313" key="1">
    <source>
        <dbReference type="EMBL" id="RNA40564.1"/>
    </source>
</evidence>
<reference evidence="1 2" key="1">
    <citation type="journal article" date="2018" name="Sci. Rep.">
        <title>Genomic signatures of local adaptation to the degree of environmental predictability in rotifers.</title>
        <authorList>
            <person name="Franch-Gras L."/>
            <person name="Hahn C."/>
            <person name="Garcia-Roger E.M."/>
            <person name="Carmona M.J."/>
            <person name="Serra M."/>
            <person name="Gomez A."/>
        </authorList>
    </citation>
    <scope>NUCLEOTIDE SEQUENCE [LARGE SCALE GENOMIC DNA]</scope>
    <source>
        <strain evidence="1">HYR1</strain>
    </source>
</reference>
<name>A0A3M7SXP3_BRAPC</name>
<dbReference type="EMBL" id="REGN01000631">
    <property type="protein sequence ID" value="RNA40564.1"/>
    <property type="molecule type" value="Genomic_DNA"/>
</dbReference>
<sequence length="159" mass="18669">MPNLLIFGSTIKSINNCAFAQLRKQLLINYFKHQVSLINISGMIAYRLEVNFDNQNPNKHNIIRKFIGKYNNRNFDFTFVIFTVLVLKTMVRNQLRKLLRYSLKHNWKLPNGPAKKFLSKTKLKTNIENNEVVDLLNSLGYVDIQGNNLHQTMDKQRQD</sequence>
<gene>
    <name evidence="1" type="ORF">BpHYR1_006433</name>
</gene>
<keyword evidence="2" id="KW-1185">Reference proteome</keyword>
<evidence type="ECO:0000313" key="2">
    <source>
        <dbReference type="Proteomes" id="UP000276133"/>
    </source>
</evidence>
<proteinExistence type="predicted"/>
<accession>A0A3M7SXP3</accession>